<dbReference type="Proteomes" id="UP000236743">
    <property type="component" value="Unassembled WGS sequence"/>
</dbReference>
<keyword evidence="4" id="KW-1185">Reference proteome</keyword>
<keyword evidence="1" id="KW-1133">Transmembrane helix</keyword>
<dbReference type="PANTHER" id="PTHR30007">
    <property type="entry name" value="PHP DOMAIN PROTEIN"/>
    <property type="match status" value="1"/>
</dbReference>
<keyword evidence="1" id="KW-0812">Transmembrane</keyword>
<proteinExistence type="predicted"/>
<organism evidence="3 4">
    <name type="scientific">Bosea lathyri</name>
    <dbReference type="NCBI Taxonomy" id="1036778"/>
    <lineage>
        <taxon>Bacteria</taxon>
        <taxon>Pseudomonadati</taxon>
        <taxon>Pseudomonadota</taxon>
        <taxon>Alphaproteobacteria</taxon>
        <taxon>Hyphomicrobiales</taxon>
        <taxon>Boseaceae</taxon>
        <taxon>Bosea</taxon>
    </lineage>
</organism>
<dbReference type="InterPro" id="IPR025161">
    <property type="entry name" value="IS402-like_dom"/>
</dbReference>
<feature type="transmembrane region" description="Helical" evidence="1">
    <location>
        <begin position="240"/>
        <end position="258"/>
    </location>
</feature>
<feature type="domain" description="Insertion element IS402-like" evidence="2">
    <location>
        <begin position="17"/>
        <end position="89"/>
    </location>
</feature>
<evidence type="ECO:0000259" key="2">
    <source>
        <dbReference type="Pfam" id="PF13340"/>
    </source>
</evidence>
<evidence type="ECO:0000313" key="4">
    <source>
        <dbReference type="Proteomes" id="UP000236743"/>
    </source>
</evidence>
<dbReference type="AlphaFoldDB" id="A0A1H6CQE0"/>
<evidence type="ECO:0000256" key="1">
    <source>
        <dbReference type="SAM" id="Phobius"/>
    </source>
</evidence>
<name>A0A1H6CQE0_9HYPH</name>
<keyword evidence="1" id="KW-0472">Membrane</keyword>
<dbReference type="PANTHER" id="PTHR30007:SF0">
    <property type="entry name" value="TRANSPOSASE"/>
    <property type="match status" value="1"/>
</dbReference>
<accession>A0A1H6CQE0</accession>
<protein>
    <submittedName>
        <fullName evidence="3">Transposase, IS4 family</fullName>
    </submittedName>
</protein>
<dbReference type="NCBIfam" id="NF033580">
    <property type="entry name" value="transpos_IS5_3"/>
    <property type="match status" value="1"/>
</dbReference>
<evidence type="ECO:0000313" key="3">
    <source>
        <dbReference type="EMBL" id="SEG74997.1"/>
    </source>
</evidence>
<sequence>MWTPATRRQSRRYETDLTDAEWRLVAPLLPAPKRTGRPLSWPLREIVNAIFHVMRGGVAWRLLPSDRPPRSTVYRWFAAWRDGGVFEALNHALLMIDRERSGRAASPSACIIDSQRAKTNEAGGPRGYDAGKKIMGRKRHALVGTDGWASSCSPILPAFRIATGGSAAGRLAAHFPSSRRSSPTPATRAPRVATATRIAVEIVRRKPDQISFAIPPRRWSVERFFAWIKRDWWLWKDAEVAIASATALLYAAAAMILIRRIARGS</sequence>
<dbReference type="EMBL" id="FNUY01000011">
    <property type="protein sequence ID" value="SEG74997.1"/>
    <property type="molecule type" value="Genomic_DNA"/>
</dbReference>
<reference evidence="3 4" key="1">
    <citation type="submission" date="2016-10" db="EMBL/GenBank/DDBJ databases">
        <authorList>
            <person name="de Groot N.N."/>
        </authorList>
    </citation>
    <scope>NUCLEOTIDE SEQUENCE [LARGE SCALE GENOMIC DNA]</scope>
    <source>
        <strain evidence="3 4">DSM 26656</strain>
    </source>
</reference>
<dbReference type="Pfam" id="PF13340">
    <property type="entry name" value="DUF4096"/>
    <property type="match status" value="1"/>
</dbReference>
<gene>
    <name evidence="3" type="ORF">SAMN04488115_111169</name>
</gene>